<evidence type="ECO:0000259" key="1">
    <source>
        <dbReference type="Pfam" id="PF11721"/>
    </source>
</evidence>
<accession>A0A392QJT9</accession>
<sequence length="155" mass="17513">MVRLHFCEVDCRIKILGDRVFQIFIDDTLAEENADVIGWAGAPLIPVHKDYAVSMYIQEGDSEIERVNLSIKLHRLPKSMFTVYRDVTLNGIEIFKISDTNYNLAGSNPKSIVLSPKQQILPSQKSKKSTLVIIVVVGVKVLNKGPIPRKRPRQK</sequence>
<evidence type="ECO:0000313" key="3">
    <source>
        <dbReference type="Proteomes" id="UP000265520"/>
    </source>
</evidence>
<dbReference type="PANTHER" id="PTHR34590:SF15">
    <property type="entry name" value="PROTEIN KINASE DOMAIN-CONTAINING PROTEIN"/>
    <property type="match status" value="1"/>
</dbReference>
<dbReference type="EMBL" id="LXQA010141656">
    <property type="protein sequence ID" value="MCI24468.1"/>
    <property type="molecule type" value="Genomic_DNA"/>
</dbReference>
<dbReference type="PANTHER" id="PTHR34590">
    <property type="entry name" value="OS03G0124300 PROTEIN-RELATED"/>
    <property type="match status" value="1"/>
</dbReference>
<feature type="non-terminal residue" evidence="2">
    <location>
        <position position="155"/>
    </location>
</feature>
<evidence type="ECO:0000313" key="2">
    <source>
        <dbReference type="EMBL" id="MCI24468.1"/>
    </source>
</evidence>
<dbReference type="InterPro" id="IPR045272">
    <property type="entry name" value="ANXUR1/2-like"/>
</dbReference>
<keyword evidence="2" id="KW-0418">Kinase</keyword>
<keyword evidence="3" id="KW-1185">Reference proteome</keyword>
<organism evidence="2 3">
    <name type="scientific">Trifolium medium</name>
    <dbReference type="NCBI Taxonomy" id="97028"/>
    <lineage>
        <taxon>Eukaryota</taxon>
        <taxon>Viridiplantae</taxon>
        <taxon>Streptophyta</taxon>
        <taxon>Embryophyta</taxon>
        <taxon>Tracheophyta</taxon>
        <taxon>Spermatophyta</taxon>
        <taxon>Magnoliopsida</taxon>
        <taxon>eudicotyledons</taxon>
        <taxon>Gunneridae</taxon>
        <taxon>Pentapetalae</taxon>
        <taxon>rosids</taxon>
        <taxon>fabids</taxon>
        <taxon>Fabales</taxon>
        <taxon>Fabaceae</taxon>
        <taxon>Papilionoideae</taxon>
        <taxon>50 kb inversion clade</taxon>
        <taxon>NPAAA clade</taxon>
        <taxon>Hologalegina</taxon>
        <taxon>IRL clade</taxon>
        <taxon>Trifolieae</taxon>
        <taxon>Trifolium</taxon>
    </lineage>
</organism>
<feature type="domain" description="Malectin" evidence="1">
    <location>
        <begin position="2"/>
        <end position="61"/>
    </location>
</feature>
<proteinExistence type="predicted"/>
<keyword evidence="2" id="KW-0808">Transferase</keyword>
<comment type="caution">
    <text evidence="2">The sequence shown here is derived from an EMBL/GenBank/DDBJ whole genome shotgun (WGS) entry which is preliminary data.</text>
</comment>
<reference evidence="2 3" key="1">
    <citation type="journal article" date="2018" name="Front. Plant Sci.">
        <title>Red Clover (Trifolium pratense) and Zigzag Clover (T. medium) - A Picture of Genomic Similarities and Differences.</title>
        <authorList>
            <person name="Dluhosova J."/>
            <person name="Istvanek J."/>
            <person name="Nedelnik J."/>
            <person name="Repkova J."/>
        </authorList>
    </citation>
    <scope>NUCLEOTIDE SEQUENCE [LARGE SCALE GENOMIC DNA]</scope>
    <source>
        <strain evidence="3">cv. 10/8</strain>
        <tissue evidence="2">Leaf</tissue>
    </source>
</reference>
<dbReference type="Pfam" id="PF11721">
    <property type="entry name" value="Malectin"/>
    <property type="match status" value="1"/>
</dbReference>
<dbReference type="AlphaFoldDB" id="A0A392QJT9"/>
<name>A0A392QJT9_9FABA</name>
<dbReference type="Proteomes" id="UP000265520">
    <property type="component" value="Unassembled WGS sequence"/>
</dbReference>
<keyword evidence="2" id="KW-0675">Receptor</keyword>
<dbReference type="GO" id="GO:0004714">
    <property type="term" value="F:transmembrane receptor protein tyrosine kinase activity"/>
    <property type="evidence" value="ECO:0007669"/>
    <property type="project" value="InterPro"/>
</dbReference>
<protein>
    <submittedName>
        <fullName evidence="2">Feronia receptor-like kinase</fullName>
    </submittedName>
</protein>
<dbReference type="Gene3D" id="2.60.120.430">
    <property type="entry name" value="Galactose-binding lectin"/>
    <property type="match status" value="1"/>
</dbReference>
<dbReference type="InterPro" id="IPR021720">
    <property type="entry name" value="Malectin_dom"/>
</dbReference>